<feature type="domain" description="Thioester reductase (TE)" evidence="1">
    <location>
        <begin position="5"/>
        <end position="238"/>
    </location>
</feature>
<dbReference type="PANTHER" id="PTHR11011">
    <property type="entry name" value="MALE STERILITY PROTEIN 2-RELATED"/>
    <property type="match status" value="1"/>
</dbReference>
<keyword evidence="3" id="KW-1185">Reference proteome</keyword>
<name>A0A4Y8LML1_9BACL</name>
<evidence type="ECO:0000259" key="1">
    <source>
        <dbReference type="Pfam" id="PF07993"/>
    </source>
</evidence>
<dbReference type="InterPro" id="IPR026055">
    <property type="entry name" value="FAR"/>
</dbReference>
<dbReference type="Gene3D" id="3.40.50.720">
    <property type="entry name" value="NAD(P)-binding Rossmann-like Domain"/>
    <property type="match status" value="1"/>
</dbReference>
<reference evidence="2 3" key="1">
    <citation type="submission" date="2019-03" db="EMBL/GenBank/DDBJ databases">
        <authorList>
            <person name="Yang Y."/>
        </authorList>
    </citation>
    <scope>NUCLEOTIDE SEQUENCE [LARGE SCALE GENOMIC DNA]</scope>
    <source>
        <strain evidence="2 3">ASL-1</strain>
    </source>
</reference>
<proteinExistence type="predicted"/>
<gene>
    <name evidence="2" type="ORF">E2626_00460</name>
</gene>
<dbReference type="GO" id="GO:0035336">
    <property type="term" value="P:long-chain fatty-acyl-CoA metabolic process"/>
    <property type="evidence" value="ECO:0007669"/>
    <property type="project" value="TreeGrafter"/>
</dbReference>
<dbReference type="InterPro" id="IPR036291">
    <property type="entry name" value="NAD(P)-bd_dom_sf"/>
</dbReference>
<evidence type="ECO:0000313" key="2">
    <source>
        <dbReference type="EMBL" id="TFE03833.1"/>
    </source>
</evidence>
<dbReference type="GO" id="GO:0080019">
    <property type="term" value="F:alcohol-forming very long-chain fatty acyl-CoA reductase activity"/>
    <property type="evidence" value="ECO:0007669"/>
    <property type="project" value="InterPro"/>
</dbReference>
<comment type="caution">
    <text evidence="2">The sequence shown here is derived from an EMBL/GenBank/DDBJ whole genome shotgun (WGS) entry which is preliminary data.</text>
</comment>
<protein>
    <submittedName>
        <fullName evidence="2">NAD-dependent epimerase/dehydratase family protein</fullName>
    </submittedName>
</protein>
<dbReference type="Pfam" id="PF07993">
    <property type="entry name" value="NAD_binding_4"/>
    <property type="match status" value="1"/>
</dbReference>
<dbReference type="SUPFAM" id="SSF51735">
    <property type="entry name" value="NAD(P)-binding Rossmann-fold domains"/>
    <property type="match status" value="1"/>
</dbReference>
<evidence type="ECO:0000313" key="3">
    <source>
        <dbReference type="Proteomes" id="UP000297776"/>
    </source>
</evidence>
<dbReference type="RefSeq" id="WP_134378520.1">
    <property type="nucleotide sequence ID" value="NZ_SORX01000001.1"/>
</dbReference>
<accession>A0A4Y8LML1</accession>
<dbReference type="AlphaFoldDB" id="A0A4Y8LML1"/>
<dbReference type="EMBL" id="SORX01000001">
    <property type="protein sequence ID" value="TFE03833.1"/>
    <property type="molecule type" value="Genomic_DNA"/>
</dbReference>
<dbReference type="OrthoDB" id="9807212at2"/>
<sequence length="346" mass="38904">MKIMITGATGFVGSKLMLSLLDEGHILYPVVRNQHKIDQFINNTTPDQAARIHPVSGDITRTDFGIHYTDSLTGNIDILYHTAAYLSFDPNDRKKTFDVNVDGTKHALELAEKLQIPAFYHVSTAYTSGLDDLSYEDIHSSDRPFVNDYEESKNHAEHLVWDKRDQLKVSIFRPSIIVGDTTTGEADTTFALYGLLKAVALLKKLVARGRVDQNKMIKLLCDPEASNNVVPVNYVVDVLTAAAHYAEANKIYHISNNHAPKNATVMEWIKEQSGVENLAVTANAVELSKEDAVINAPMRVFHSYLSRTVIFKDDHTKALLEKAGHDPFELTDQQYQMLIETYFKQH</sequence>
<dbReference type="Proteomes" id="UP000297776">
    <property type="component" value="Unassembled WGS sequence"/>
</dbReference>
<dbReference type="PANTHER" id="PTHR11011:SF118">
    <property type="entry name" value="FATTY ACYL-COA REDUCTASE"/>
    <property type="match status" value="1"/>
</dbReference>
<dbReference type="InterPro" id="IPR013120">
    <property type="entry name" value="FAR_NAD-bd"/>
</dbReference>
<organism evidence="2 3">
    <name type="scientific">Jeotgalibacillus salarius</name>
    <dbReference type="NCBI Taxonomy" id="546023"/>
    <lineage>
        <taxon>Bacteria</taxon>
        <taxon>Bacillati</taxon>
        <taxon>Bacillota</taxon>
        <taxon>Bacilli</taxon>
        <taxon>Bacillales</taxon>
        <taxon>Caryophanaceae</taxon>
        <taxon>Jeotgalibacillus</taxon>
    </lineage>
</organism>